<evidence type="ECO:0000313" key="2">
    <source>
        <dbReference type="Proteomes" id="UP000887572"/>
    </source>
</evidence>
<protein>
    <submittedName>
        <fullName evidence="3">MARVEL domain-containing protein</fullName>
    </submittedName>
</protein>
<organism evidence="2 3">
    <name type="scientific">Globodera rostochiensis</name>
    <name type="common">Golden nematode worm</name>
    <name type="synonym">Heterodera rostochiensis</name>
    <dbReference type="NCBI Taxonomy" id="31243"/>
    <lineage>
        <taxon>Eukaryota</taxon>
        <taxon>Metazoa</taxon>
        <taxon>Ecdysozoa</taxon>
        <taxon>Nematoda</taxon>
        <taxon>Chromadorea</taxon>
        <taxon>Rhabditida</taxon>
        <taxon>Tylenchina</taxon>
        <taxon>Tylenchomorpha</taxon>
        <taxon>Tylenchoidea</taxon>
        <taxon>Heteroderidae</taxon>
        <taxon>Heteroderinae</taxon>
        <taxon>Globodera</taxon>
    </lineage>
</organism>
<keyword evidence="1" id="KW-0812">Transmembrane</keyword>
<reference evidence="3" key="1">
    <citation type="submission" date="2022-11" db="UniProtKB">
        <authorList>
            <consortium name="WormBaseParasite"/>
        </authorList>
    </citation>
    <scope>IDENTIFICATION</scope>
</reference>
<evidence type="ECO:0000256" key="1">
    <source>
        <dbReference type="SAM" id="Phobius"/>
    </source>
</evidence>
<evidence type="ECO:0000313" key="3">
    <source>
        <dbReference type="WBParaSite" id="Gr19_v10_g12836.t1"/>
    </source>
</evidence>
<feature type="transmembrane region" description="Helical" evidence="1">
    <location>
        <begin position="237"/>
        <end position="258"/>
    </location>
</feature>
<feature type="transmembrane region" description="Helical" evidence="1">
    <location>
        <begin position="213"/>
        <end position="231"/>
    </location>
</feature>
<keyword evidence="1" id="KW-1133">Transmembrane helix</keyword>
<keyword evidence="1" id="KW-0472">Membrane</keyword>
<feature type="transmembrane region" description="Helical" evidence="1">
    <location>
        <begin position="138"/>
        <end position="158"/>
    </location>
</feature>
<dbReference type="Proteomes" id="UP000887572">
    <property type="component" value="Unplaced"/>
</dbReference>
<dbReference type="AlphaFoldDB" id="A0A914H368"/>
<feature type="transmembrane region" description="Helical" evidence="1">
    <location>
        <begin position="170"/>
        <end position="192"/>
    </location>
</feature>
<accession>A0A914H368</accession>
<name>A0A914H368_GLORO</name>
<dbReference type="WBParaSite" id="Gr19_v10_g12836.t1">
    <property type="protein sequence ID" value="Gr19_v10_g12836.t1"/>
    <property type="gene ID" value="Gr19_v10_g12836"/>
</dbReference>
<sequence>MKSSPLPFHPSLHFQHAFIKKFIFLEAAQSNKITTRHIHSFPHRITLPKLVIHNIIVNKSPSVSVPSTDRPYSPTPPKCLSVESLQLPSAAKVPMSAASGQTHRRIVIGAGMPTPHRSRPPLRFDRTFLEERDNQLKLIQLLCGLVAFLLTVQCWPNPLFPYCLGRIVNFFQLFNAVCVHGFFLLGTFFLALAHLFSAPDAFYYYNFSLLEQFYCGLASVMYLIGSVFAILNMSRAIFALLWFFHLFVTLACLGLYTFDLWTRWKRDKQFKKDQQHNQSAYIT</sequence>
<proteinExistence type="predicted"/>
<keyword evidence="2" id="KW-1185">Reference proteome</keyword>